<feature type="domain" description="DUF4190" evidence="2">
    <location>
        <begin position="105"/>
        <end position="173"/>
    </location>
</feature>
<dbReference type="EMBL" id="AP024702">
    <property type="protein sequence ID" value="BCX49943.1"/>
    <property type="molecule type" value="Genomic_DNA"/>
</dbReference>
<feature type="transmembrane region" description="Helical" evidence="1">
    <location>
        <begin position="106"/>
        <end position="135"/>
    </location>
</feature>
<evidence type="ECO:0000259" key="3">
    <source>
        <dbReference type="Pfam" id="PF14237"/>
    </source>
</evidence>
<dbReference type="Pfam" id="PF13828">
    <property type="entry name" value="DUF4190"/>
    <property type="match status" value="1"/>
</dbReference>
<keyword evidence="1" id="KW-0812">Transmembrane</keyword>
<evidence type="ECO:0000259" key="2">
    <source>
        <dbReference type="Pfam" id="PF13828"/>
    </source>
</evidence>
<evidence type="ECO:0008006" key="6">
    <source>
        <dbReference type="Google" id="ProtNLM"/>
    </source>
</evidence>
<reference evidence="4 5" key="1">
    <citation type="submission" date="2021-06" db="EMBL/GenBank/DDBJ databases">
        <title>Complete genome of Haloferula helveola possessing various polysaccharide degrading enzymes.</title>
        <authorList>
            <person name="Takami H."/>
            <person name="Huang C."/>
            <person name="Hamasaki K."/>
        </authorList>
    </citation>
    <scope>NUCLEOTIDE SEQUENCE [LARGE SCALE GENOMIC DNA]</scope>
    <source>
        <strain evidence="4 5">CN-1</strain>
    </source>
</reference>
<sequence>MLPGLRWAGDSGRLLHNVMAHWYYGVAGNQKGPVEEHEIRAMLAAGQINSSTIVWREGMDTWKPISEVPEWSGQVLSPQASPYQTPQAGYSGGYSPVPVVPNSGMAIASLVCGISSLVLLFSCFVGILAGIPAVICGHMALKQIKEAELPMGGRGMAIAGLVTGYVTIGLTVAGGILFGALFAREMP</sequence>
<evidence type="ECO:0000313" key="5">
    <source>
        <dbReference type="Proteomes" id="UP001374893"/>
    </source>
</evidence>
<feature type="domain" description="GYF" evidence="3">
    <location>
        <begin position="22"/>
        <end position="70"/>
    </location>
</feature>
<keyword evidence="1" id="KW-0472">Membrane</keyword>
<dbReference type="InterPro" id="IPR025241">
    <property type="entry name" value="DUF4190"/>
</dbReference>
<protein>
    <recommendedName>
        <fullName evidence="6">GYF domain-containing protein</fullName>
    </recommendedName>
</protein>
<evidence type="ECO:0000313" key="4">
    <source>
        <dbReference type="EMBL" id="BCX49943.1"/>
    </source>
</evidence>
<dbReference type="Proteomes" id="UP001374893">
    <property type="component" value="Chromosome"/>
</dbReference>
<keyword evidence="1" id="KW-1133">Transmembrane helix</keyword>
<keyword evidence="5" id="KW-1185">Reference proteome</keyword>
<accession>A0ABM7RE31</accession>
<gene>
    <name evidence="4" type="ORF">HAHE_38510</name>
</gene>
<organism evidence="4 5">
    <name type="scientific">Haloferula helveola</name>
    <dbReference type="NCBI Taxonomy" id="490095"/>
    <lineage>
        <taxon>Bacteria</taxon>
        <taxon>Pseudomonadati</taxon>
        <taxon>Verrucomicrobiota</taxon>
        <taxon>Verrucomicrobiia</taxon>
        <taxon>Verrucomicrobiales</taxon>
        <taxon>Verrucomicrobiaceae</taxon>
        <taxon>Haloferula</taxon>
    </lineage>
</organism>
<evidence type="ECO:0000256" key="1">
    <source>
        <dbReference type="SAM" id="Phobius"/>
    </source>
</evidence>
<dbReference type="Pfam" id="PF14237">
    <property type="entry name" value="GYF_2"/>
    <property type="match status" value="1"/>
</dbReference>
<proteinExistence type="predicted"/>
<feature type="transmembrane region" description="Helical" evidence="1">
    <location>
        <begin position="156"/>
        <end position="183"/>
    </location>
</feature>
<dbReference type="InterPro" id="IPR025640">
    <property type="entry name" value="GYF_2"/>
</dbReference>
<name>A0ABM7RE31_9BACT</name>